<gene>
    <name evidence="1" type="ORF">H9882_03045</name>
</gene>
<dbReference type="InterPro" id="IPR022476">
    <property type="entry name" value="Spore_YabP/YqfC"/>
</dbReference>
<dbReference type="InterPro" id="IPR038705">
    <property type="entry name" value="YabP_sf"/>
</dbReference>
<evidence type="ECO:0000313" key="1">
    <source>
        <dbReference type="EMBL" id="MBU3805852.1"/>
    </source>
</evidence>
<dbReference type="Gene3D" id="2.60.40.2000">
    <property type="match status" value="1"/>
</dbReference>
<protein>
    <submittedName>
        <fullName evidence="1">Sporulation protein YabP</fullName>
    </submittedName>
</protein>
<dbReference type="EMBL" id="JAHLFP010000021">
    <property type="protein sequence ID" value="MBU3805852.1"/>
    <property type="molecule type" value="Genomic_DNA"/>
</dbReference>
<comment type="caution">
    <text evidence="1">The sequence shown here is derived from an EMBL/GenBank/DDBJ whole genome shotgun (WGS) entry which is preliminary data.</text>
</comment>
<evidence type="ECO:0000313" key="2">
    <source>
        <dbReference type="Proteomes" id="UP000713596"/>
    </source>
</evidence>
<proteinExistence type="predicted"/>
<dbReference type="AlphaFoldDB" id="A0A948WNU7"/>
<organism evidence="1 2">
    <name type="scientific">Candidatus Allofournierella pullistercoris</name>
    <dbReference type="NCBI Taxonomy" id="2838597"/>
    <lineage>
        <taxon>Bacteria</taxon>
        <taxon>Bacillati</taxon>
        <taxon>Bacillota</taxon>
        <taxon>Clostridia</taxon>
        <taxon>Eubacteriales</taxon>
        <taxon>Oscillospiraceae</taxon>
        <taxon>Allofournierella</taxon>
    </lineage>
</organism>
<accession>A0A948WNU7</accession>
<sequence>MQERLLRNLSESASNTTTLPHHIILEDRRTLTATGVTRIVSYDEQSATLETQQGTLLIGGRGIQVNELSIESGELKIFGQIEYLQYSQPAQPSGGFFRRLIR</sequence>
<dbReference type="Pfam" id="PF07873">
    <property type="entry name" value="YabP"/>
    <property type="match status" value="1"/>
</dbReference>
<reference evidence="1" key="2">
    <citation type="submission" date="2021-04" db="EMBL/GenBank/DDBJ databases">
        <authorList>
            <person name="Gilroy R."/>
        </authorList>
    </citation>
    <scope>NUCLEOTIDE SEQUENCE</scope>
    <source>
        <strain evidence="1">B5_2728</strain>
    </source>
</reference>
<dbReference type="Proteomes" id="UP000713596">
    <property type="component" value="Unassembled WGS sequence"/>
</dbReference>
<name>A0A948WNU7_9FIRM</name>
<reference evidence="1" key="1">
    <citation type="journal article" date="2021" name="PeerJ">
        <title>Extensive microbial diversity within the chicken gut microbiome revealed by metagenomics and culture.</title>
        <authorList>
            <person name="Gilroy R."/>
            <person name="Ravi A."/>
            <person name="Getino M."/>
            <person name="Pursley I."/>
            <person name="Horton D.L."/>
            <person name="Alikhan N.F."/>
            <person name="Baker D."/>
            <person name="Gharbi K."/>
            <person name="Hall N."/>
            <person name="Watson M."/>
            <person name="Adriaenssens E.M."/>
            <person name="Foster-Nyarko E."/>
            <person name="Jarju S."/>
            <person name="Secka A."/>
            <person name="Antonio M."/>
            <person name="Oren A."/>
            <person name="Chaudhuri R.R."/>
            <person name="La Ragione R."/>
            <person name="Hildebrand F."/>
            <person name="Pallen M.J."/>
        </authorList>
    </citation>
    <scope>NUCLEOTIDE SEQUENCE</scope>
    <source>
        <strain evidence="1">B5_2728</strain>
    </source>
</reference>